<comment type="caution">
    <text evidence="6">The sequence shown here is derived from an EMBL/GenBank/DDBJ whole genome shotgun (WGS) entry which is preliminary data.</text>
</comment>
<feature type="DNA-binding region" description="H-T-H motif" evidence="4">
    <location>
        <begin position="22"/>
        <end position="41"/>
    </location>
</feature>
<dbReference type="InterPro" id="IPR050109">
    <property type="entry name" value="HTH-type_TetR-like_transc_reg"/>
</dbReference>
<evidence type="ECO:0000313" key="6">
    <source>
        <dbReference type="EMBL" id="MCD9097293.1"/>
    </source>
</evidence>
<reference evidence="6" key="1">
    <citation type="submission" date="2021-12" db="EMBL/GenBank/DDBJ databases">
        <authorList>
            <person name="Ulrich A."/>
        </authorList>
    </citation>
    <scope>NUCLEOTIDE SEQUENCE</scope>
    <source>
        <strain evidence="6">A1P009</strain>
    </source>
</reference>
<evidence type="ECO:0000256" key="2">
    <source>
        <dbReference type="ARBA" id="ARBA00023125"/>
    </source>
</evidence>
<dbReference type="PROSITE" id="PS50977">
    <property type="entry name" value="HTH_TETR_2"/>
    <property type="match status" value="1"/>
</dbReference>
<gene>
    <name evidence="6" type="ORF">LTT95_10130</name>
</gene>
<dbReference type="SUPFAM" id="SSF46689">
    <property type="entry name" value="Homeodomain-like"/>
    <property type="match status" value="1"/>
</dbReference>
<dbReference type="PANTHER" id="PTHR30055:SF234">
    <property type="entry name" value="HTH-TYPE TRANSCRIPTIONAL REGULATOR BETI"/>
    <property type="match status" value="1"/>
</dbReference>
<keyword evidence="7" id="KW-1185">Reference proteome</keyword>
<dbReference type="InterPro" id="IPR049513">
    <property type="entry name" value="TetR_C_40"/>
</dbReference>
<dbReference type="Pfam" id="PF21306">
    <property type="entry name" value="TetR_C_40"/>
    <property type="match status" value="1"/>
</dbReference>
<dbReference type="EMBL" id="JAJQKU010000003">
    <property type="protein sequence ID" value="MCD9097293.1"/>
    <property type="molecule type" value="Genomic_DNA"/>
</dbReference>
<accession>A0ABS8UF56</accession>
<keyword evidence="2 4" id="KW-0238">DNA-binding</keyword>
<evidence type="ECO:0000256" key="4">
    <source>
        <dbReference type="PROSITE-ProRule" id="PRU00335"/>
    </source>
</evidence>
<dbReference type="PANTHER" id="PTHR30055">
    <property type="entry name" value="HTH-TYPE TRANSCRIPTIONAL REGULATOR RUTR"/>
    <property type="match status" value="1"/>
</dbReference>
<proteinExistence type="predicted"/>
<dbReference type="Proteomes" id="UP001430360">
    <property type="component" value="Unassembled WGS sequence"/>
</dbReference>
<dbReference type="InterPro" id="IPR009057">
    <property type="entry name" value="Homeodomain-like_sf"/>
</dbReference>
<name>A0ABS8UF56_9GAMM</name>
<protein>
    <submittedName>
        <fullName evidence="6">TetR/AcrR family transcriptional regulator</fullName>
    </submittedName>
</protein>
<evidence type="ECO:0000313" key="7">
    <source>
        <dbReference type="Proteomes" id="UP001430360"/>
    </source>
</evidence>
<evidence type="ECO:0000259" key="5">
    <source>
        <dbReference type="PROSITE" id="PS50977"/>
    </source>
</evidence>
<reference evidence="6" key="2">
    <citation type="journal article" date="2022" name="Syst. Appl. Microbiol.">
        <title>Physiological and genomic characterisation of Luteimonas fraxinea sp. nov., a bacterial species associated with trees tolerant to ash dieback.</title>
        <authorList>
            <person name="Ulrich K."/>
            <person name="Becker R."/>
            <person name="Behrendt U."/>
            <person name="Kube M."/>
            <person name="Schneck V."/>
            <person name="Ulrich A."/>
        </authorList>
    </citation>
    <scope>NUCLEOTIDE SEQUENCE</scope>
    <source>
        <strain evidence="6">A1P009</strain>
    </source>
</reference>
<dbReference type="RefSeq" id="WP_232136309.1">
    <property type="nucleotide sequence ID" value="NZ_CP089507.1"/>
</dbReference>
<keyword evidence="3" id="KW-0804">Transcription</keyword>
<dbReference type="Pfam" id="PF00440">
    <property type="entry name" value="TetR_N"/>
    <property type="match status" value="1"/>
</dbReference>
<evidence type="ECO:0000256" key="3">
    <source>
        <dbReference type="ARBA" id="ARBA00023163"/>
    </source>
</evidence>
<sequence>MRATLLRAGLEVMSRKGVAATTIDDVIRQANVARGSFYKYFGGVPELASAIGVAVAQEMILALEDEMDRIPDPAARLATGLTGVFSMARRHPLLARFLVRSGWPVDDFGGLFPEKIGSAITQGIAEGRFVDMPLHVAMALVGGIAMGCMHAIAEGVAHEAAASAVGVVLRGLGVDSAQAARISAASDGPLEWKTGPLLDSLVAAGP</sequence>
<organism evidence="6 7">
    <name type="scientific">Luteimonas fraxinea</name>
    <dbReference type="NCBI Taxonomy" id="2901869"/>
    <lineage>
        <taxon>Bacteria</taxon>
        <taxon>Pseudomonadati</taxon>
        <taxon>Pseudomonadota</taxon>
        <taxon>Gammaproteobacteria</taxon>
        <taxon>Lysobacterales</taxon>
        <taxon>Lysobacteraceae</taxon>
        <taxon>Luteimonas</taxon>
    </lineage>
</organism>
<dbReference type="InterPro" id="IPR001647">
    <property type="entry name" value="HTH_TetR"/>
</dbReference>
<evidence type="ECO:0000256" key="1">
    <source>
        <dbReference type="ARBA" id="ARBA00023015"/>
    </source>
</evidence>
<keyword evidence="1" id="KW-0805">Transcription regulation</keyword>
<dbReference type="Gene3D" id="1.10.357.10">
    <property type="entry name" value="Tetracycline Repressor, domain 2"/>
    <property type="match status" value="1"/>
</dbReference>
<feature type="domain" description="HTH tetR-type" evidence="5">
    <location>
        <begin position="1"/>
        <end position="59"/>
    </location>
</feature>